<evidence type="ECO:0000313" key="2">
    <source>
        <dbReference type="Proteomes" id="UP000824533"/>
    </source>
</evidence>
<keyword evidence="2" id="KW-1185">Reference proteome</keyword>
<gene>
    <name evidence="1" type="ORF">K1T71_005481</name>
</gene>
<name>A0ACC1D4D3_9NEOP</name>
<evidence type="ECO:0000313" key="1">
    <source>
        <dbReference type="EMBL" id="KAJ0178706.1"/>
    </source>
</evidence>
<accession>A0ACC1D4D3</accession>
<protein>
    <submittedName>
        <fullName evidence="1">Uncharacterized protein</fullName>
    </submittedName>
</protein>
<sequence length="246" mass="27297">MSMVSAHRRVPQPVVTISVRSFHRFLSISRIVVLGLRTEGLSIFSLSPLLFEANNMCRLTNVHKQRCARGASPSARRIAPERRFSLNISAGEAEAGAGHTPQLSLGLSRALRLVILPPSGLTRRAERHLKLFAIVHAVGDGRNCVISRAWYAWRGKSSSAASGRTYTEPRRRLAVARSAARANSARRAPWLRGEARAAEGADMEKWRRRMTDARRLDARTPSRPYSIILLFAISNGWLTFGPSSFT</sequence>
<dbReference type="EMBL" id="CM034395">
    <property type="protein sequence ID" value="KAJ0178706.1"/>
    <property type="molecule type" value="Genomic_DNA"/>
</dbReference>
<reference evidence="1 2" key="1">
    <citation type="journal article" date="2021" name="Front. Genet.">
        <title>Chromosome-Level Genome Assembly Reveals Significant Gene Expansion in the Toll and IMD Signaling Pathways of Dendrolimus kikuchii.</title>
        <authorList>
            <person name="Zhou J."/>
            <person name="Wu P."/>
            <person name="Xiong Z."/>
            <person name="Liu N."/>
            <person name="Zhao N."/>
            <person name="Ji M."/>
            <person name="Qiu Y."/>
            <person name="Yang B."/>
        </authorList>
    </citation>
    <scope>NUCLEOTIDE SEQUENCE [LARGE SCALE GENOMIC DNA]</scope>
    <source>
        <strain evidence="1">Ann1</strain>
    </source>
</reference>
<organism evidence="1 2">
    <name type="scientific">Dendrolimus kikuchii</name>
    <dbReference type="NCBI Taxonomy" id="765133"/>
    <lineage>
        <taxon>Eukaryota</taxon>
        <taxon>Metazoa</taxon>
        <taxon>Ecdysozoa</taxon>
        <taxon>Arthropoda</taxon>
        <taxon>Hexapoda</taxon>
        <taxon>Insecta</taxon>
        <taxon>Pterygota</taxon>
        <taxon>Neoptera</taxon>
        <taxon>Endopterygota</taxon>
        <taxon>Lepidoptera</taxon>
        <taxon>Glossata</taxon>
        <taxon>Ditrysia</taxon>
        <taxon>Bombycoidea</taxon>
        <taxon>Lasiocampidae</taxon>
        <taxon>Dendrolimus</taxon>
    </lineage>
</organism>
<dbReference type="Proteomes" id="UP000824533">
    <property type="component" value="Linkage Group LG09"/>
</dbReference>
<comment type="caution">
    <text evidence="1">The sequence shown here is derived from an EMBL/GenBank/DDBJ whole genome shotgun (WGS) entry which is preliminary data.</text>
</comment>
<proteinExistence type="predicted"/>